<dbReference type="PANTHER" id="PTHR36206:SF14">
    <property type="entry name" value="ZN(2)-C6 FUNGAL-TYPE DOMAIN-CONTAINING PROTEIN-RELATED"/>
    <property type="match status" value="1"/>
</dbReference>
<evidence type="ECO:0000313" key="9">
    <source>
        <dbReference type="Proteomes" id="UP001147746"/>
    </source>
</evidence>
<proteinExistence type="predicted"/>
<dbReference type="PANTHER" id="PTHR36206">
    <property type="entry name" value="ASPERCRYPTIN BIOSYNTHESIS CLUSTER-SPECIFIC TRANSCRIPTION REGULATOR ATNN-RELATED"/>
    <property type="match status" value="1"/>
</dbReference>
<dbReference type="CDD" id="cd00067">
    <property type="entry name" value="GAL4"/>
    <property type="match status" value="1"/>
</dbReference>
<keyword evidence="3" id="KW-0805">Transcription regulation</keyword>
<reference evidence="8" key="1">
    <citation type="submission" date="2022-12" db="EMBL/GenBank/DDBJ databases">
        <authorList>
            <person name="Petersen C."/>
        </authorList>
    </citation>
    <scope>NUCLEOTIDE SEQUENCE</scope>
    <source>
        <strain evidence="8">IBT 21472</strain>
    </source>
</reference>
<evidence type="ECO:0000256" key="1">
    <source>
        <dbReference type="ARBA" id="ARBA00022723"/>
    </source>
</evidence>
<dbReference type="Pfam" id="PF00172">
    <property type="entry name" value="Zn_clus"/>
    <property type="match status" value="1"/>
</dbReference>
<dbReference type="PROSITE" id="PS00463">
    <property type="entry name" value="ZN2_CY6_FUNGAL_1"/>
    <property type="match status" value="1"/>
</dbReference>
<dbReference type="InterPro" id="IPR052360">
    <property type="entry name" value="Transcr_Regulatory_Proteins"/>
</dbReference>
<dbReference type="AlphaFoldDB" id="A0A9W9GJS4"/>
<evidence type="ECO:0000256" key="6">
    <source>
        <dbReference type="ARBA" id="ARBA00023242"/>
    </source>
</evidence>
<keyword evidence="6" id="KW-0539">Nucleus</keyword>
<gene>
    <name evidence="8" type="ORF">N7476_004599</name>
</gene>
<dbReference type="GO" id="GO:0000981">
    <property type="term" value="F:DNA-binding transcription factor activity, RNA polymerase II-specific"/>
    <property type="evidence" value="ECO:0007669"/>
    <property type="project" value="InterPro"/>
</dbReference>
<comment type="caution">
    <text evidence="8">The sequence shown here is derived from an EMBL/GenBank/DDBJ whole genome shotgun (WGS) entry which is preliminary data.</text>
</comment>
<dbReference type="SUPFAM" id="SSF57701">
    <property type="entry name" value="Zn2/Cys6 DNA-binding domain"/>
    <property type="match status" value="1"/>
</dbReference>
<dbReference type="InterPro" id="IPR036864">
    <property type="entry name" value="Zn2-C6_fun-type_DNA-bd_sf"/>
</dbReference>
<dbReference type="OrthoDB" id="3145928at2759"/>
<evidence type="ECO:0000256" key="3">
    <source>
        <dbReference type="ARBA" id="ARBA00023015"/>
    </source>
</evidence>
<dbReference type="Proteomes" id="UP001147746">
    <property type="component" value="Unassembled WGS sequence"/>
</dbReference>
<evidence type="ECO:0000256" key="7">
    <source>
        <dbReference type="SAM" id="MobiDB-lite"/>
    </source>
</evidence>
<dbReference type="Gene3D" id="4.10.240.10">
    <property type="entry name" value="Zn(2)-C6 fungal-type DNA-binding domain"/>
    <property type="match status" value="1"/>
</dbReference>
<keyword evidence="4" id="KW-0238">DNA-binding</keyword>
<dbReference type="GO" id="GO:0008270">
    <property type="term" value="F:zinc ion binding"/>
    <property type="evidence" value="ECO:0007669"/>
    <property type="project" value="InterPro"/>
</dbReference>
<feature type="region of interest" description="Disordered" evidence="7">
    <location>
        <begin position="471"/>
        <end position="490"/>
    </location>
</feature>
<dbReference type="SMART" id="SM00066">
    <property type="entry name" value="GAL4"/>
    <property type="match status" value="1"/>
</dbReference>
<dbReference type="GO" id="GO:0003677">
    <property type="term" value="F:DNA binding"/>
    <property type="evidence" value="ECO:0007669"/>
    <property type="project" value="UniProtKB-KW"/>
</dbReference>
<keyword evidence="5" id="KW-0804">Transcription</keyword>
<evidence type="ECO:0000256" key="2">
    <source>
        <dbReference type="ARBA" id="ARBA00022833"/>
    </source>
</evidence>
<organism evidence="8 9">
    <name type="scientific">Penicillium atrosanguineum</name>
    <dbReference type="NCBI Taxonomy" id="1132637"/>
    <lineage>
        <taxon>Eukaryota</taxon>
        <taxon>Fungi</taxon>
        <taxon>Dikarya</taxon>
        <taxon>Ascomycota</taxon>
        <taxon>Pezizomycotina</taxon>
        <taxon>Eurotiomycetes</taxon>
        <taxon>Eurotiomycetidae</taxon>
        <taxon>Eurotiales</taxon>
        <taxon>Aspergillaceae</taxon>
        <taxon>Penicillium</taxon>
    </lineage>
</organism>
<evidence type="ECO:0000256" key="4">
    <source>
        <dbReference type="ARBA" id="ARBA00023125"/>
    </source>
</evidence>
<accession>A0A9W9GJS4</accession>
<dbReference type="EMBL" id="JAPZBO010000003">
    <property type="protein sequence ID" value="KAJ5321597.1"/>
    <property type="molecule type" value="Genomic_DNA"/>
</dbReference>
<evidence type="ECO:0000313" key="8">
    <source>
        <dbReference type="EMBL" id="KAJ5321597.1"/>
    </source>
</evidence>
<keyword evidence="1" id="KW-0479">Metal-binding</keyword>
<name>A0A9W9GJS4_9EURO</name>
<evidence type="ECO:0000256" key="5">
    <source>
        <dbReference type="ARBA" id="ARBA00023163"/>
    </source>
</evidence>
<dbReference type="PROSITE" id="PS50048">
    <property type="entry name" value="ZN2_CY6_FUNGAL_2"/>
    <property type="match status" value="1"/>
</dbReference>
<feature type="compositionally biased region" description="Basic and acidic residues" evidence="7">
    <location>
        <begin position="481"/>
        <end position="490"/>
    </location>
</feature>
<keyword evidence="2" id="KW-0862">Zinc</keyword>
<protein>
    <submittedName>
        <fullName evidence="8">C6 zinc finger domain protein</fullName>
    </submittedName>
</protein>
<keyword evidence="9" id="KW-1185">Reference proteome</keyword>
<reference evidence="8" key="2">
    <citation type="journal article" date="2023" name="IMA Fungus">
        <title>Comparative genomic study of the Penicillium genus elucidates a diverse pangenome and 15 lateral gene transfer events.</title>
        <authorList>
            <person name="Petersen C."/>
            <person name="Sorensen T."/>
            <person name="Nielsen M.R."/>
            <person name="Sondergaard T.E."/>
            <person name="Sorensen J.L."/>
            <person name="Fitzpatrick D.A."/>
            <person name="Frisvad J.C."/>
            <person name="Nielsen K.L."/>
        </authorList>
    </citation>
    <scope>NUCLEOTIDE SEQUENCE</scope>
    <source>
        <strain evidence="8">IBT 21472</strain>
    </source>
</reference>
<sequence length="593" mass="66099">MPVGLLSRLKGRSTGYVKSRQGCKTCKIRKVKCGEEKPHCTRCATTGHKCEYEGTISIIDNPVSSAPNTVWQERRSFAYYFQQAAPSVGGVLDVTFWRTIVPQVCRSEPAVWDAIITIGALFESPEPCPNLTSIRRGHSQTLNQNHQNALGWYSRSVSAIRQQIERGRLSMFVGLISCLLFICIESLQGGVEEASQLYTQGVRLIIAFRAQIAAEIVPPANTSFLEDVIVPIFLRLGSIALPLAALQVDSLLEEIEDTSTQGFNSLRSAREGIVLIAAETQVFERECVEYLRETDNFTKLHDLTGQKSALSARLEIWHSAFVILVDSLRRTEVSPQQIGMGALLFASYEALFITLRLCLSSAQTDTDAYTQNFQNIVEQSEIALHATARPDGTQPPCTFELSVGLPLWFTCLRCREPRTRRTALALLRRAPRVLGIYQTRSVLTFGEQIMALEERYGMAMNAGQARASSALLKSTNPPGDHLPDSQCKDSEDSKIDLSTLVAAPDDETIASIYSMPAGFENSISTSILIPEEARMGPIRIFRPQDGLPQGTTEDDIARWKPSRDQLFLRFTWNERDPTTDTWRRAHEYIPTTL</sequence>
<dbReference type="InterPro" id="IPR001138">
    <property type="entry name" value="Zn2Cys6_DnaBD"/>
</dbReference>